<keyword evidence="2" id="KW-1185">Reference proteome</keyword>
<protein>
    <submittedName>
        <fullName evidence="1">Uncharacterized protein</fullName>
    </submittedName>
</protein>
<reference evidence="1 2" key="1">
    <citation type="journal article" date="2013" name="Curr. Biol.">
        <title>Shared signatures of parasitism and phylogenomics unite Cryptomycota and microsporidia.</title>
        <authorList>
            <person name="James T.Y."/>
            <person name="Pelin A."/>
            <person name="Bonen L."/>
            <person name="Ahrendt S."/>
            <person name="Sain D."/>
            <person name="Corradi N."/>
            <person name="Stajich J.E."/>
        </authorList>
    </citation>
    <scope>NUCLEOTIDE SEQUENCE [LARGE SCALE GENOMIC DNA]</scope>
    <source>
        <strain evidence="1 2">CSF55</strain>
    </source>
</reference>
<dbReference type="HOGENOM" id="CLU_1397056_0_0_1"/>
<accession>A0A075B5A8</accession>
<evidence type="ECO:0000313" key="2">
    <source>
        <dbReference type="Proteomes" id="UP000030755"/>
    </source>
</evidence>
<dbReference type="AlphaFoldDB" id="A0A075B5A8"/>
<gene>
    <name evidence="1" type="ORF">O9G_006231</name>
</gene>
<dbReference type="Proteomes" id="UP000030755">
    <property type="component" value="Unassembled WGS sequence"/>
</dbReference>
<organism evidence="1 2">
    <name type="scientific">Rozella allomycis (strain CSF55)</name>
    <dbReference type="NCBI Taxonomy" id="988480"/>
    <lineage>
        <taxon>Eukaryota</taxon>
        <taxon>Fungi</taxon>
        <taxon>Fungi incertae sedis</taxon>
        <taxon>Cryptomycota</taxon>
        <taxon>Cryptomycota incertae sedis</taxon>
        <taxon>Rozella</taxon>
    </lineage>
</organism>
<name>A0A075B5A8_ROZAC</name>
<proteinExistence type="predicted"/>
<dbReference type="EMBL" id="KE560394">
    <property type="protein sequence ID" value="EPZ36915.1"/>
    <property type="molecule type" value="Genomic_DNA"/>
</dbReference>
<evidence type="ECO:0000313" key="1">
    <source>
        <dbReference type="EMBL" id="EPZ36915.1"/>
    </source>
</evidence>
<sequence>MTLVSPGISNDILEEIRLSSVKIKETYAKLNKRIGTKALQYYKKELKETKKTLNAQINSYNSMQPTCNHLSEEFILSHLDILIEDVKLKNNVDLWKHFEELEFRVNDLKRIMKYEVPIISFNLPRHQEMIAKKVNDIAILKQTANDLYHEMISTIELKGLSIYLYSKNWTSIKSIMRSKKIMSSVDHVDGYTEMC</sequence>